<proteinExistence type="predicted"/>
<dbReference type="InterPro" id="IPR001251">
    <property type="entry name" value="CRAL-TRIO_dom"/>
</dbReference>
<dbReference type="InterPro" id="IPR036865">
    <property type="entry name" value="CRAL-TRIO_dom_sf"/>
</dbReference>
<dbReference type="PROSITE" id="PS50191">
    <property type="entry name" value="CRAL_TRIO"/>
    <property type="match status" value="1"/>
</dbReference>
<feature type="domain" description="CRAL-TRIO" evidence="1">
    <location>
        <begin position="90"/>
        <end position="242"/>
    </location>
</feature>
<dbReference type="OMA" id="WRVEYGV"/>
<dbReference type="OrthoDB" id="75724at2759"/>
<dbReference type="STRING" id="46731.A0A3M6U023"/>
<dbReference type="Proteomes" id="UP000275408">
    <property type="component" value="Unassembled WGS sequence"/>
</dbReference>
<evidence type="ECO:0000313" key="3">
    <source>
        <dbReference type="Proteomes" id="UP000275408"/>
    </source>
</evidence>
<dbReference type="InterPro" id="IPR052432">
    <property type="entry name" value="PITP/CRAL-TRIO"/>
</dbReference>
<comment type="caution">
    <text evidence="2">The sequence shown here is derived from an EMBL/GenBank/DDBJ whole genome shotgun (WGS) entry which is preliminary data.</text>
</comment>
<evidence type="ECO:0000259" key="1">
    <source>
        <dbReference type="PROSITE" id="PS50191"/>
    </source>
</evidence>
<dbReference type="PANTHER" id="PTHR46590:SF1">
    <property type="entry name" value="PHOSPHATIDYLINOSITOL TRANSFER PROTEIN CSR1"/>
    <property type="match status" value="1"/>
</dbReference>
<organism evidence="2 3">
    <name type="scientific">Pocillopora damicornis</name>
    <name type="common">Cauliflower coral</name>
    <name type="synonym">Millepora damicornis</name>
    <dbReference type="NCBI Taxonomy" id="46731"/>
    <lineage>
        <taxon>Eukaryota</taxon>
        <taxon>Metazoa</taxon>
        <taxon>Cnidaria</taxon>
        <taxon>Anthozoa</taxon>
        <taxon>Hexacorallia</taxon>
        <taxon>Scleractinia</taxon>
        <taxon>Astrocoeniina</taxon>
        <taxon>Pocilloporidae</taxon>
        <taxon>Pocillopora</taxon>
    </lineage>
</organism>
<dbReference type="Pfam" id="PF00650">
    <property type="entry name" value="CRAL_TRIO"/>
    <property type="match status" value="1"/>
</dbReference>
<keyword evidence="3" id="KW-1185">Reference proteome</keyword>
<accession>A0A3M6U023</accession>
<name>A0A3M6U023_POCDA</name>
<gene>
    <name evidence="2" type="ORF">pdam_00011934</name>
</gene>
<sequence length="242" mass="28304">MLKSDSKNGKVERNMSIEIAGTSFEENFEELKNRLQPLFDAEPLKAQTDSCLRRFLRGFDDVDEAYTALIKYINWREEYGVNCLSRGDDDIEEQIALDKAEVLEFPDHRGRPIILVTVRNHDARTRDLNVITKFIIYILEEATRRCDEDVIDNLCITFDLKGFTFSNMDYGFVKQLIWLLSRRYPERLGKCLIVNSPFIFTGCWALIRLWLHEVTSNKIVFIKNEEQLAEFIPLHALPKSLF</sequence>
<dbReference type="SUPFAM" id="SSF46938">
    <property type="entry name" value="CRAL/TRIO N-terminal domain"/>
    <property type="match status" value="1"/>
</dbReference>
<dbReference type="AlphaFoldDB" id="A0A3M6U023"/>
<dbReference type="SMART" id="SM00516">
    <property type="entry name" value="SEC14"/>
    <property type="match status" value="1"/>
</dbReference>
<reference evidence="2 3" key="1">
    <citation type="journal article" date="2018" name="Sci. Rep.">
        <title>Comparative analysis of the Pocillopora damicornis genome highlights role of immune system in coral evolution.</title>
        <authorList>
            <person name="Cunning R."/>
            <person name="Bay R.A."/>
            <person name="Gillette P."/>
            <person name="Baker A.C."/>
            <person name="Traylor-Knowles N."/>
        </authorList>
    </citation>
    <scope>NUCLEOTIDE SEQUENCE [LARGE SCALE GENOMIC DNA]</scope>
    <source>
        <strain evidence="2">RSMAS</strain>
        <tissue evidence="2">Whole animal</tissue>
    </source>
</reference>
<dbReference type="PANTHER" id="PTHR46590">
    <property type="entry name" value="PHOSPHATIDYLINOSITOL TRANSFER PROTEIN CSR1-RELATED"/>
    <property type="match status" value="1"/>
</dbReference>
<evidence type="ECO:0000313" key="2">
    <source>
        <dbReference type="EMBL" id="RMX46957.1"/>
    </source>
</evidence>
<protein>
    <recommendedName>
        <fullName evidence="1">CRAL-TRIO domain-containing protein</fullName>
    </recommendedName>
</protein>
<dbReference type="SUPFAM" id="SSF52087">
    <property type="entry name" value="CRAL/TRIO domain"/>
    <property type="match status" value="1"/>
</dbReference>
<dbReference type="Gene3D" id="3.40.525.10">
    <property type="entry name" value="CRAL-TRIO lipid binding domain"/>
    <property type="match status" value="1"/>
</dbReference>
<dbReference type="InterPro" id="IPR036273">
    <property type="entry name" value="CRAL/TRIO_N_dom_sf"/>
</dbReference>
<dbReference type="CDD" id="cd00170">
    <property type="entry name" value="SEC14"/>
    <property type="match status" value="1"/>
</dbReference>
<dbReference type="EMBL" id="RCHS01002515">
    <property type="protein sequence ID" value="RMX46957.1"/>
    <property type="molecule type" value="Genomic_DNA"/>
</dbReference>